<keyword evidence="3" id="KW-1185">Reference proteome</keyword>
<name>A0ABW8PZE1_9GAMM</name>
<proteinExistence type="predicted"/>
<dbReference type="Proteomes" id="UP001621714">
    <property type="component" value="Unassembled WGS sequence"/>
</dbReference>
<evidence type="ECO:0000313" key="2">
    <source>
        <dbReference type="EMBL" id="MFK7161650.1"/>
    </source>
</evidence>
<reference evidence="2 3" key="1">
    <citation type="submission" date="2024-02" db="EMBL/GenBank/DDBJ databases">
        <title>Marinospirillum sp. MEB 164 isolated from Lonar lake sediment.</title>
        <authorList>
            <person name="Joshi A."/>
            <person name="Thite S."/>
        </authorList>
    </citation>
    <scope>NUCLEOTIDE SEQUENCE [LARGE SCALE GENOMIC DNA]</scope>
    <source>
        <strain evidence="2 3">MEB164</strain>
    </source>
</reference>
<dbReference type="PANTHER" id="PTHR40072">
    <property type="entry name" value="MOLYBDOPTERIN-GUANINE DINUCLEOTIDE BIOSYNTHESIS ADAPTER PROTEIN-RELATED"/>
    <property type="match status" value="1"/>
</dbReference>
<dbReference type="InterPro" id="IPR052539">
    <property type="entry name" value="MGD_biosynthesis_adapter"/>
</dbReference>
<gene>
    <name evidence="2" type="primary">mobB</name>
    <name evidence="2" type="ORF">V6U78_11440</name>
</gene>
<dbReference type="Gene3D" id="3.40.50.300">
    <property type="entry name" value="P-loop containing nucleotide triphosphate hydrolases"/>
    <property type="match status" value="1"/>
</dbReference>
<accession>A0ABW8PZE1</accession>
<organism evidence="2 3">
    <name type="scientific">Marinospirillum alkalitolerans</name>
    <dbReference type="NCBI Taxonomy" id="3123374"/>
    <lineage>
        <taxon>Bacteria</taxon>
        <taxon>Pseudomonadati</taxon>
        <taxon>Pseudomonadota</taxon>
        <taxon>Gammaproteobacteria</taxon>
        <taxon>Oceanospirillales</taxon>
        <taxon>Oceanospirillaceae</taxon>
        <taxon>Marinospirillum</taxon>
    </lineage>
</organism>
<dbReference type="SUPFAM" id="SSF52540">
    <property type="entry name" value="P-loop containing nucleoside triphosphate hydrolases"/>
    <property type="match status" value="1"/>
</dbReference>
<evidence type="ECO:0000259" key="1">
    <source>
        <dbReference type="Pfam" id="PF03205"/>
    </source>
</evidence>
<feature type="domain" description="Molybdopterin-guanine dinucleotide biosynthesis protein B (MobB)" evidence="1">
    <location>
        <begin position="14"/>
        <end position="148"/>
    </location>
</feature>
<dbReference type="NCBIfam" id="TIGR00176">
    <property type="entry name" value="mobB"/>
    <property type="match status" value="1"/>
</dbReference>
<dbReference type="InterPro" id="IPR027417">
    <property type="entry name" value="P-loop_NTPase"/>
</dbReference>
<evidence type="ECO:0000313" key="3">
    <source>
        <dbReference type="Proteomes" id="UP001621714"/>
    </source>
</evidence>
<comment type="caution">
    <text evidence="2">The sequence shown here is derived from an EMBL/GenBank/DDBJ whole genome shotgun (WGS) entry which is preliminary data.</text>
</comment>
<dbReference type="EMBL" id="JBANFI010000007">
    <property type="protein sequence ID" value="MFK7161650.1"/>
    <property type="molecule type" value="Genomic_DNA"/>
</dbReference>
<dbReference type="RefSeq" id="WP_405340877.1">
    <property type="nucleotide sequence ID" value="NZ_JBANFI010000007.1"/>
</dbReference>
<dbReference type="Pfam" id="PF03205">
    <property type="entry name" value="MobB"/>
    <property type="match status" value="1"/>
</dbReference>
<dbReference type="PANTHER" id="PTHR40072:SF1">
    <property type="entry name" value="MOLYBDOPTERIN-GUANINE DINUCLEOTIDE BIOSYNTHESIS ADAPTER PROTEIN"/>
    <property type="match status" value="1"/>
</dbReference>
<sequence length="182" mass="20340">MNTRPFAQQRPPLLGFAAWSGTGKTTLLTALLPRLRARGLRLACIKHAHHAFDVDYPQKDSYRLRHAGAEQMLIASDQRWALMVETPESSSAPSLADLVAQLDTQRADLILVEGFKAERFPKIELHRAELDRPWLYPDDPDIFALASDVAPPSAARPWVHLNDLDAIEQLVLDFLQAARSAV</sequence>
<protein>
    <submittedName>
        <fullName evidence="2">Molybdopterin-guanine dinucleotide biosynthesis protein B</fullName>
    </submittedName>
</protein>
<dbReference type="InterPro" id="IPR004435">
    <property type="entry name" value="MobB_dom"/>
</dbReference>
<dbReference type="CDD" id="cd03116">
    <property type="entry name" value="MobB"/>
    <property type="match status" value="1"/>
</dbReference>